<dbReference type="InterPro" id="IPR036179">
    <property type="entry name" value="Ig-like_dom_sf"/>
</dbReference>
<dbReference type="InterPro" id="IPR013783">
    <property type="entry name" value="Ig-like_fold"/>
</dbReference>
<accession>A0A8C6YPQ2</accession>
<evidence type="ECO:0000256" key="2">
    <source>
        <dbReference type="SAM" id="MobiDB-lite"/>
    </source>
</evidence>
<keyword evidence="4" id="KW-1185">Reference proteome</keyword>
<dbReference type="PANTHER" id="PTHR11738:SF186">
    <property type="entry name" value="OSTEOCLAST-ASSOCIATED IMMUNOGLOBULIN-LIKE RECEPTOR"/>
    <property type="match status" value="1"/>
</dbReference>
<feature type="region of interest" description="Disordered" evidence="2">
    <location>
        <begin position="150"/>
        <end position="310"/>
    </location>
</feature>
<dbReference type="Gene3D" id="2.60.40.10">
    <property type="entry name" value="Immunoglobulins"/>
    <property type="match status" value="2"/>
</dbReference>
<feature type="compositionally biased region" description="Basic and acidic residues" evidence="2">
    <location>
        <begin position="296"/>
        <end position="310"/>
    </location>
</feature>
<protein>
    <recommendedName>
        <fullName evidence="5">Ig-like domain-containing protein</fullName>
    </recommendedName>
</protein>
<reference evidence="3" key="2">
    <citation type="submission" date="2025-09" db="UniProtKB">
        <authorList>
            <consortium name="Ensembl"/>
        </authorList>
    </citation>
    <scope>IDENTIFICATION</scope>
</reference>
<feature type="compositionally biased region" description="Low complexity" evidence="2">
    <location>
        <begin position="280"/>
        <end position="292"/>
    </location>
</feature>
<keyword evidence="1" id="KW-1015">Disulfide bond</keyword>
<dbReference type="Ensembl" id="ENSNPET00000001593.1">
    <property type="protein sequence ID" value="ENSNPEP00000001567.1"/>
    <property type="gene ID" value="ENSNPEG00000001222.1"/>
</dbReference>
<organism evidence="3 4">
    <name type="scientific">Nothoprocta perdicaria</name>
    <name type="common">Chilean tinamou</name>
    <name type="synonym">Crypturus perdicarius</name>
    <dbReference type="NCBI Taxonomy" id="30464"/>
    <lineage>
        <taxon>Eukaryota</taxon>
        <taxon>Metazoa</taxon>
        <taxon>Chordata</taxon>
        <taxon>Craniata</taxon>
        <taxon>Vertebrata</taxon>
        <taxon>Euteleostomi</taxon>
        <taxon>Archelosauria</taxon>
        <taxon>Archosauria</taxon>
        <taxon>Dinosauria</taxon>
        <taxon>Saurischia</taxon>
        <taxon>Theropoda</taxon>
        <taxon>Coelurosauria</taxon>
        <taxon>Aves</taxon>
        <taxon>Palaeognathae</taxon>
        <taxon>Tinamiformes</taxon>
        <taxon>Tinamidae</taxon>
        <taxon>Nothoprocta</taxon>
    </lineage>
</organism>
<name>A0A8C6YPQ2_NOTPE</name>
<evidence type="ECO:0008006" key="5">
    <source>
        <dbReference type="Google" id="ProtNLM"/>
    </source>
</evidence>
<reference evidence="3" key="1">
    <citation type="submission" date="2025-08" db="UniProtKB">
        <authorList>
            <consortium name="Ensembl"/>
        </authorList>
    </citation>
    <scope>IDENTIFICATION</scope>
</reference>
<dbReference type="AlphaFoldDB" id="A0A8C6YPQ2"/>
<evidence type="ECO:0000313" key="4">
    <source>
        <dbReference type="Proteomes" id="UP000694420"/>
    </source>
</evidence>
<feature type="compositionally biased region" description="Low complexity" evidence="2">
    <location>
        <begin position="255"/>
        <end position="271"/>
    </location>
</feature>
<feature type="compositionally biased region" description="Pro residues" evidence="2">
    <location>
        <begin position="159"/>
        <end position="171"/>
    </location>
</feature>
<dbReference type="PANTHER" id="PTHR11738">
    <property type="entry name" value="MHC CLASS I NK CELL RECEPTOR"/>
    <property type="match status" value="1"/>
</dbReference>
<dbReference type="GO" id="GO:0002764">
    <property type="term" value="P:immune response-regulating signaling pathway"/>
    <property type="evidence" value="ECO:0007669"/>
    <property type="project" value="TreeGrafter"/>
</dbReference>
<dbReference type="Proteomes" id="UP000694420">
    <property type="component" value="Unplaced"/>
</dbReference>
<dbReference type="InterPro" id="IPR050412">
    <property type="entry name" value="Ig-like_Receptors_ImmuneReg"/>
</dbReference>
<evidence type="ECO:0000313" key="3">
    <source>
        <dbReference type="Ensembl" id="ENSNPEP00000001567.1"/>
    </source>
</evidence>
<proteinExistence type="predicted"/>
<sequence>HVIPQGEPRLPLWPLPLTTCLLPPGARGHLGRAAVLPWLSAPSPALPAWRDAASPLTGGYTATFTLPSVTQADAGTYGCSYRPQENPFVSPHPRSEVTLEVEPGAPRPSLLLHPHEEVALGDNVTFRCRIPRKGVWAVIYLRPGGLPLAASTPGGLRPQGPPPRQPPPPAAFTPGSLHPRGPPSAASTPSGLHPWRPPPPGTSPSSLHPQRPPPLAASAPRAFTPGGLHPRGPPSAASTHSGLHPWQPPPPGTSPPVASAPRDLPPVGLRPWGPPPPAASTPAASTGTDPTGVPRCNRDRQWEGKARRAG</sequence>
<evidence type="ECO:0000256" key="1">
    <source>
        <dbReference type="ARBA" id="ARBA00023157"/>
    </source>
</evidence>
<dbReference type="SUPFAM" id="SSF48726">
    <property type="entry name" value="Immunoglobulin"/>
    <property type="match status" value="2"/>
</dbReference>